<dbReference type="Gene3D" id="2.60.40.2700">
    <property type="match status" value="1"/>
</dbReference>
<dbReference type="SUPFAM" id="SSF50969">
    <property type="entry name" value="YVTN repeat-like/Quinoprotein amine dehydrogenase"/>
    <property type="match status" value="1"/>
</dbReference>
<dbReference type="InterPro" id="IPR017850">
    <property type="entry name" value="Alkaline_phosphatase_core_sf"/>
</dbReference>
<dbReference type="SUPFAM" id="SSF49313">
    <property type="entry name" value="Cadherin-like"/>
    <property type="match status" value="4"/>
</dbReference>
<feature type="binding site" evidence="2">
    <location>
        <position position="759"/>
    </location>
    <ligand>
        <name>Mg(2+)</name>
        <dbReference type="ChEBI" id="CHEBI:18420"/>
    </ligand>
</feature>
<dbReference type="InterPro" id="IPR011048">
    <property type="entry name" value="Haem_d1_sf"/>
</dbReference>
<dbReference type="GO" id="GO:0005509">
    <property type="term" value="F:calcium ion binding"/>
    <property type="evidence" value="ECO:0007669"/>
    <property type="project" value="InterPro"/>
</dbReference>
<keyword evidence="2" id="KW-0460">Magnesium</keyword>
<dbReference type="Gene3D" id="2.150.10.10">
    <property type="entry name" value="Serralysin-like metalloprotease, C-terminal"/>
    <property type="match status" value="2"/>
</dbReference>
<gene>
    <name evidence="4" type="ordered locus">Cag_0406</name>
</gene>
<reference evidence="4" key="1">
    <citation type="submission" date="2005-08" db="EMBL/GenBank/DDBJ databases">
        <title>Complete sequence of Chlorobium chlorochromatii CaD3.</title>
        <authorList>
            <person name="Copeland A."/>
            <person name="Lucas S."/>
            <person name="Lapidus A."/>
            <person name="Barry K."/>
            <person name="Detter J.C."/>
            <person name="Glavina T."/>
            <person name="Hammon N."/>
            <person name="Israni S."/>
            <person name="Pitluck S."/>
            <person name="Bryant D."/>
            <person name="Schmutz J."/>
            <person name="Larimer F."/>
            <person name="Land M."/>
            <person name="Kyrpides N."/>
            <person name="Ivanova N."/>
            <person name="Richardson P."/>
        </authorList>
    </citation>
    <scope>NUCLEOTIDE SEQUENCE [LARGE SCALE GENOMIC DNA]</scope>
    <source>
        <strain evidence="4">CaD3</strain>
    </source>
</reference>
<feature type="domain" description="Dystroglycan-type cadherin-like" evidence="3">
    <location>
        <begin position="621"/>
        <end position="718"/>
    </location>
</feature>
<dbReference type="InterPro" id="IPR011044">
    <property type="entry name" value="Quino_amine_DH_bsu"/>
</dbReference>
<dbReference type="OrthoDB" id="9794455at2"/>
<feature type="binding site" evidence="2">
    <location>
        <position position="936"/>
    </location>
    <ligand>
        <name>Zn(2+)</name>
        <dbReference type="ChEBI" id="CHEBI:29105"/>
        <label>2</label>
    </ligand>
</feature>
<feature type="domain" description="Dystroglycan-type cadherin-like" evidence="3">
    <location>
        <begin position="1205"/>
        <end position="1308"/>
    </location>
</feature>
<dbReference type="GO" id="GO:0004035">
    <property type="term" value="F:alkaline phosphatase activity"/>
    <property type="evidence" value="ECO:0007669"/>
    <property type="project" value="UniProtKB-EC"/>
</dbReference>
<dbReference type="SUPFAM" id="SSF51120">
    <property type="entry name" value="beta-Roll"/>
    <property type="match status" value="1"/>
</dbReference>
<dbReference type="STRING" id="340177.Cag_0406"/>
<sequence length="2182" mass="228889">MATLRFDGSQSPLLNASVDGLATRLTLYFSAPLDSSKLPSLSQFAVTNDGNAVTASSMQVVDNQLHLYFATPLNSTKSIAISYTDATAGNDVLALQDVAGNDAQSFEHVAVTTALSLTANESESLAFASSLLLAGAEISAYDTASQRLFVTSSSGLQVVSVGNNLAMSLLGTITTLGTNDITSVAVKNGIVAASVVATDKTQAGTVYFLDADGDVASPSMVLGSVAVGALPDMLTFTADGKKLLVANEGEQDTLGNNPEGSVSIIDLTNGVASATVTTASFTSFNSQVDALKAEGVRLFAGETGFETITVAQDLEPEYISISPDGATAFVTLQENNALGVLDIASATFTDIVPLGLKSFYGIPFDGSDKDGVSGAVAINLQTDQPVYGIRMPDAISSFRGADGKTYYVIANEGDDRDDFIAPDETARLSTLNLDDTLFPNEATLKTNSEIGRLTVSNAPGNNGDIDGDGDIDQILAYGARSFTILDEAGRVVFDSGSHLEEFTAVAGLFTDANGAGLFDDTRSDNKAAEAEGITIGHVGDKVLAFVGLERGGGGVMVYDVTNPQEVSFVEYLRNVGDVSPEGLTFVPNDISPTNQGLLFVTNEVSNTVSLFTISNKNDAPTVAEPLSDITVAEDSALYQRIAANSFADLDAGDSLTWTATRADGSALPEWLKFNASHHDLESMEDYFLSVASGSGSYSTPATDSASAGTAIATGEKTVDGNIAWERTDSAGGALTTIAETLRAEKGFAIGVASTVPFSHATPATFVSHDVSRNNYWDIAHEILFEVQPEVVIGGGMENSNFAKAVTSAGNVDRDIDNNGYNDDYDAFLNDTDGTEYVFVKRTSGTDGGTSLMNAAATVSLADGDKLFGLFGTSGGNFEYYELSDTPGSVTITRSTTDATPTVDEDPTFAEVTNVTLSVLNQDSDGFFVMLEQGDIDWTNHANDYENMVGGVYDLETAVTEAENFIEEGVNGINWSNTLVIVTSDHSNSYLRAQEELGLGDLPTQNGSSYPDGDVTYGTGSHTNELVSVSARGAGASYFGELAGQIYAGTEIIDNTQIYDAMMHAATEAGAEHIVLFIGDGMNIEHEIAGSRYLYGTDFGLTWHDWSTLENGWNGYATTWDVTAYNKYATAASATAYNETSVDPLIGYNPALGGNTPYPVAMTFSGTPTNENVGAIDIKVTATDESGASVSDTFKLTVTNTNDAPTVAEPLSDITVAEDSALYQRIAANSFADLDAGDSLTWTATRADGSGLPEWLTFNASHHDLETMEDYFLSVASGSGSYSTPATDSASAGTAIATGFKTVDGNIAWERTDSAGGALTTIAETLREDLGYAIGVASTVPFSHATPATFVSHNVSRNNYWDIAHEILFEVQPEVVIGGGMENSNFAKAVKSAGNIDRDLDDNGYNDDYDAFVNDTDGTEYVFVKREAGTDGGTALSAAAATVSLADGEKLFGLYGTSGGNFEYYEVADTPGTVTTITRSTTDATPTVDEDPTFAEVTNVTLSVLNQDSDGFFVMLEQGDIDWTNHANDYENMVGGVYDLETAVTEAEYFIASGANGINWSNTLVIVTSDHSNSYLRAQEELGLGELPTQNGSNYPDGDVTYGTGGHTNELVSVSARGAGASYFGELAGQIYAGTEIIDNTQIYDAMMHAATTAGAEHIVLFIGDGMNIEHEIAGSRYLYGTDFGLTWHDWSTLEDGWNGYATTWDVTAYNKYATAAGATAYSETSVDPLIGYNPTLGGDTPYPVAMTFSGTPTNENVGAIDIKVTATDESGASVSDTFKLTVTNTNDAPTGSILITGIAGEGNTLQAEAMLADDDGLGTLHYQWKRDNQAITNATGSNYTLTAADKNQEITVIVSYTDARGNAEQVTSAYGVRYNTLTSNSNSTPITLVQGSGSGSDPLLSVVMPTGFEMVTQQVTGNNLQSQLEAAAPTFAQQTDIQTAIEEYLANVGSQAVTVRTIAFPTSMANATVNDAAPIIINGSDTAGTQEALVINTQNLPSGTLIQLNDVEFATVIGAARITGGEGNNTVFADGSAQYIVLGTGDDTLHGGAGNDTIGSLDGNDYLYGEAGNDTLSGGDDNDHLSGGTGNDLLDGGAGSDIAMFSGALNDYTITHNAITDTYTVADKVSGRDGVDTLTNMEYCQFADTLYDLEAANPYHHDTDFGHDTTAIGIAGLGLVGLLLFL</sequence>
<feature type="domain" description="Dystroglycan-type cadherin-like" evidence="3">
    <location>
        <begin position="1107"/>
        <end position="1204"/>
    </location>
</feature>
<comment type="cofactor">
    <cofactor evidence="2">
        <name>Zn(2+)</name>
        <dbReference type="ChEBI" id="CHEBI:29105"/>
    </cofactor>
    <text evidence="2">Binds 2 Zn(2+) ions.</text>
</comment>
<dbReference type="InterPro" id="IPR001343">
    <property type="entry name" value="Hemolysn_Ca-bd"/>
</dbReference>
<dbReference type="eggNOG" id="COG2931">
    <property type="taxonomic scope" value="Bacteria"/>
</dbReference>
<accession>Q3ATJ6</accession>
<dbReference type="InterPro" id="IPR015919">
    <property type="entry name" value="Cadherin-like_sf"/>
</dbReference>
<dbReference type="SMART" id="SM00098">
    <property type="entry name" value="alkPPc"/>
    <property type="match status" value="1"/>
</dbReference>
<feature type="domain" description="Dystroglycan-type cadherin-like" evidence="3">
    <location>
        <begin position="1709"/>
        <end position="1789"/>
    </location>
</feature>
<dbReference type="Pfam" id="PF22494">
    <property type="entry name" value="choice_anch_I"/>
    <property type="match status" value="1"/>
</dbReference>
<dbReference type="InterPro" id="IPR011049">
    <property type="entry name" value="Serralysin-like_metalloprot_C"/>
</dbReference>
<dbReference type="SUPFAM" id="SSF53649">
    <property type="entry name" value="Alkaline phosphatase-like"/>
    <property type="match status" value="4"/>
</dbReference>
<feature type="binding site" evidence="2">
    <location>
        <position position="985"/>
    </location>
    <ligand>
        <name>Zn(2+)</name>
        <dbReference type="ChEBI" id="CHEBI:29105"/>
        <label>2</label>
    </ligand>
</feature>
<evidence type="ECO:0000259" key="3">
    <source>
        <dbReference type="SMART" id="SM00736"/>
    </source>
</evidence>
<keyword evidence="2" id="KW-0862">Zinc</keyword>
<dbReference type="Pfam" id="PF00353">
    <property type="entry name" value="HemolysinCabind"/>
    <property type="match status" value="1"/>
</dbReference>
<dbReference type="Gene3D" id="3.40.720.10">
    <property type="entry name" value="Alkaline Phosphatase, subunit A"/>
    <property type="match status" value="2"/>
</dbReference>
<dbReference type="eggNOG" id="COG1785">
    <property type="taxonomic scope" value="Bacteria"/>
</dbReference>
<dbReference type="PANTHER" id="PTHR46928">
    <property type="entry name" value="MESENCHYME-SPECIFIC CELL SURFACE GLYCOPROTEIN"/>
    <property type="match status" value="1"/>
</dbReference>
<dbReference type="InterPro" id="IPR001952">
    <property type="entry name" value="Alkaline_phosphatase"/>
</dbReference>
<dbReference type="Gene3D" id="2.130.10.10">
    <property type="entry name" value="YVTN repeat-like/Quinoprotein amine dehydrogenase"/>
    <property type="match status" value="1"/>
</dbReference>
<dbReference type="PANTHER" id="PTHR46928:SF1">
    <property type="entry name" value="MESENCHYME-SPECIFIC CELL SURFACE GLYCOPROTEIN"/>
    <property type="match status" value="1"/>
</dbReference>
<keyword evidence="2" id="KW-0479">Metal-binding</keyword>
<dbReference type="Pfam" id="PF00245">
    <property type="entry name" value="Alk_phosphatase"/>
    <property type="match status" value="2"/>
</dbReference>
<dbReference type="EMBL" id="CP000108">
    <property type="protein sequence ID" value="ABB27679.1"/>
    <property type="molecule type" value="Genomic_DNA"/>
</dbReference>
<evidence type="ECO:0000256" key="1">
    <source>
        <dbReference type="PIRSR" id="PIRSR601952-1"/>
    </source>
</evidence>
<name>Q3ATJ6_CHLCH</name>
<dbReference type="HOGENOM" id="CLU_231405_0_0_10"/>
<dbReference type="EC" id="3.1.3.1" evidence="4"/>
<feature type="active site" description="Phosphoserine intermediate" evidence="1">
    <location>
        <position position="704"/>
    </location>
</feature>
<dbReference type="InterPro" id="IPR006644">
    <property type="entry name" value="Cadg"/>
</dbReference>
<organism evidence="4">
    <name type="scientific">Chlorobium chlorochromatii (strain CaD3)</name>
    <dbReference type="NCBI Taxonomy" id="340177"/>
    <lineage>
        <taxon>Bacteria</taxon>
        <taxon>Pseudomonadati</taxon>
        <taxon>Chlorobiota</taxon>
        <taxon>Chlorobiia</taxon>
        <taxon>Chlorobiales</taxon>
        <taxon>Chlorobiaceae</taxon>
        <taxon>Chlorobium/Pelodictyon group</taxon>
        <taxon>Chlorobium</taxon>
    </lineage>
</organism>
<dbReference type="InterPro" id="IPR013783">
    <property type="entry name" value="Ig-like_fold"/>
</dbReference>
<dbReference type="InterPro" id="IPR018511">
    <property type="entry name" value="Hemolysin-typ_Ca-bd_CS"/>
</dbReference>
<dbReference type="Pfam" id="PF05345">
    <property type="entry name" value="He_PIG"/>
    <property type="match status" value="4"/>
</dbReference>
<dbReference type="KEGG" id="cch:Cag_0406"/>
<dbReference type="GO" id="GO:0016020">
    <property type="term" value="C:membrane"/>
    <property type="evidence" value="ECO:0007669"/>
    <property type="project" value="InterPro"/>
</dbReference>
<dbReference type="InterPro" id="IPR055188">
    <property type="entry name" value="Choice_anch_I"/>
</dbReference>
<keyword evidence="4" id="KW-0378">Hydrolase</keyword>
<dbReference type="PROSITE" id="PS00330">
    <property type="entry name" value="HEMOLYSIN_CALCIUM"/>
    <property type="match status" value="2"/>
</dbReference>
<feature type="binding site" evidence="2">
    <location>
        <position position="931"/>
    </location>
    <ligand>
        <name>Mg(2+)</name>
        <dbReference type="ChEBI" id="CHEBI:18420"/>
    </ligand>
</feature>
<feature type="binding site" evidence="2">
    <location>
        <position position="761"/>
    </location>
    <ligand>
        <name>Mg(2+)</name>
        <dbReference type="ChEBI" id="CHEBI:18420"/>
    </ligand>
</feature>
<dbReference type="CDD" id="cd16012">
    <property type="entry name" value="ALP"/>
    <property type="match status" value="2"/>
</dbReference>
<evidence type="ECO:0000313" key="4">
    <source>
        <dbReference type="EMBL" id="ABB27679.1"/>
    </source>
</evidence>
<proteinExistence type="predicted"/>
<evidence type="ECO:0000256" key="2">
    <source>
        <dbReference type="PIRSR" id="PIRSR601952-2"/>
    </source>
</evidence>
<dbReference type="SUPFAM" id="SSF51004">
    <property type="entry name" value="C-terminal (heme d1) domain of cytochrome cd1-nitrite reductase"/>
    <property type="match status" value="1"/>
</dbReference>
<dbReference type="InterPro" id="IPR015943">
    <property type="entry name" value="WD40/YVTN_repeat-like_dom_sf"/>
</dbReference>
<dbReference type="SMART" id="SM00736">
    <property type="entry name" value="CADG"/>
    <property type="match status" value="4"/>
</dbReference>
<protein>
    <submittedName>
        <fullName evidence="4">Alkaline phosphatase</fullName>
        <ecNumber evidence="4">3.1.3.1</ecNumber>
    </submittedName>
</protein>
<dbReference type="NCBIfam" id="NF038117">
    <property type="entry name" value="choice_anch_I"/>
    <property type="match status" value="1"/>
</dbReference>
<feature type="binding site" evidence="2">
    <location>
        <position position="984"/>
    </location>
    <ligand>
        <name>Zn(2+)</name>
        <dbReference type="ChEBI" id="CHEBI:29105"/>
        <label>2</label>
    </ligand>
</feature>
<dbReference type="Gene3D" id="2.60.40.10">
    <property type="entry name" value="Immunoglobulins"/>
    <property type="match status" value="2"/>
</dbReference>
<feature type="binding site" evidence="2">
    <location>
        <position position="940"/>
    </location>
    <ligand>
        <name>Zn(2+)</name>
        <dbReference type="ChEBI" id="CHEBI:29105"/>
        <label>2</label>
    </ligand>
</feature>
<dbReference type="eggNOG" id="COG3391">
    <property type="taxonomic scope" value="Bacteria"/>
</dbReference>
<comment type="cofactor">
    <cofactor evidence="2">
        <name>Mg(2+)</name>
        <dbReference type="ChEBI" id="CHEBI:18420"/>
    </cofactor>
    <text evidence="2">Binds 1 Mg(2+) ion.</text>
</comment>
<dbReference type="InterPro" id="IPR052956">
    <property type="entry name" value="Mesenchyme-surface_protein"/>
</dbReference>
<dbReference type="PRINTS" id="PR00313">
    <property type="entry name" value="CABNDNGRPT"/>
</dbReference>